<accession>A0AAD5ADB1</accession>
<keyword evidence="2" id="KW-1185">Reference proteome</keyword>
<dbReference type="EMBL" id="MU560671">
    <property type="protein sequence ID" value="KAI5613922.1"/>
    <property type="molecule type" value="Genomic_DNA"/>
</dbReference>
<protein>
    <submittedName>
        <fullName evidence="1">Uncharacterized protein</fullName>
    </submittedName>
</protein>
<comment type="caution">
    <text evidence="1">The sequence shown here is derived from an EMBL/GenBank/DDBJ whole genome shotgun (WGS) entry which is preliminary data.</text>
</comment>
<organism evidence="1 2">
    <name type="scientific">Silurus asotus</name>
    <name type="common">Amur catfish</name>
    <name type="synonym">Parasilurus asotus</name>
    <dbReference type="NCBI Taxonomy" id="30991"/>
    <lineage>
        <taxon>Eukaryota</taxon>
        <taxon>Metazoa</taxon>
        <taxon>Chordata</taxon>
        <taxon>Craniata</taxon>
        <taxon>Vertebrata</taxon>
        <taxon>Euteleostomi</taxon>
        <taxon>Actinopterygii</taxon>
        <taxon>Neopterygii</taxon>
        <taxon>Teleostei</taxon>
        <taxon>Ostariophysi</taxon>
        <taxon>Siluriformes</taxon>
        <taxon>Siluridae</taxon>
        <taxon>Silurus</taxon>
    </lineage>
</organism>
<dbReference type="AlphaFoldDB" id="A0AAD5ADB1"/>
<evidence type="ECO:0000313" key="2">
    <source>
        <dbReference type="Proteomes" id="UP001205998"/>
    </source>
</evidence>
<name>A0AAD5ADB1_SILAS</name>
<sequence>MGDASKVIKYYVDAIIPNNFMGRQLNPDRTVKVISVRVIQKRQSPDTCKYLLKGNAVTEPHCERVCERVC</sequence>
<gene>
    <name evidence="1" type="ORF">C0J50_11225</name>
</gene>
<dbReference type="Proteomes" id="UP001205998">
    <property type="component" value="Unassembled WGS sequence"/>
</dbReference>
<evidence type="ECO:0000313" key="1">
    <source>
        <dbReference type="EMBL" id="KAI5613922.1"/>
    </source>
</evidence>
<proteinExistence type="predicted"/>
<reference evidence="1" key="1">
    <citation type="submission" date="2018-07" db="EMBL/GenBank/DDBJ databases">
        <title>Comparative genomics of catfishes provides insights into carnivory and benthic adaptation.</title>
        <authorList>
            <person name="Zhang Y."/>
            <person name="Wang D."/>
            <person name="Peng Z."/>
            <person name="Zheng S."/>
            <person name="Shao F."/>
            <person name="Tao W."/>
        </authorList>
    </citation>
    <scope>NUCLEOTIDE SEQUENCE</scope>
    <source>
        <strain evidence="1">Chongqing</strain>
    </source>
</reference>